<protein>
    <recommendedName>
        <fullName evidence="6">LPS-assembly lipoprotein LptE</fullName>
    </recommendedName>
</protein>
<keyword evidence="5 6" id="KW-0449">Lipoprotein</keyword>
<dbReference type="HAMAP" id="MF_01186">
    <property type="entry name" value="LPS_assembly_LptE"/>
    <property type="match status" value="1"/>
</dbReference>
<evidence type="ECO:0000313" key="8">
    <source>
        <dbReference type="EMBL" id="PLW83817.1"/>
    </source>
</evidence>
<reference evidence="9" key="1">
    <citation type="submission" date="2017-11" db="EMBL/GenBank/DDBJ databases">
        <title>The draft genome sequence of Chromatocurvus sp. F02.</title>
        <authorList>
            <person name="Du Z.-J."/>
            <person name="Chang Y.-Q."/>
        </authorList>
    </citation>
    <scope>NUCLEOTIDE SEQUENCE [LARGE SCALE GENOMIC DNA]</scope>
    <source>
        <strain evidence="9">F02</strain>
    </source>
</reference>
<accession>A0A2N5Y5Z9</accession>
<comment type="subunit">
    <text evidence="6">Component of the lipopolysaccharide transport and assembly complex. Interacts with LptD.</text>
</comment>
<dbReference type="Gene3D" id="3.30.160.150">
    <property type="entry name" value="Lipoprotein like domain"/>
    <property type="match status" value="1"/>
</dbReference>
<name>A0A2N5Y5Z9_9GAMM</name>
<dbReference type="EMBL" id="PKLZ01000001">
    <property type="protein sequence ID" value="PLW83817.1"/>
    <property type="molecule type" value="Genomic_DNA"/>
</dbReference>
<keyword evidence="1 6" id="KW-0732">Signal</keyword>
<dbReference type="AlphaFoldDB" id="A0A2N5Y5Z9"/>
<dbReference type="PROSITE" id="PS51257">
    <property type="entry name" value="PROKAR_LIPOPROTEIN"/>
    <property type="match status" value="1"/>
</dbReference>
<evidence type="ECO:0000256" key="1">
    <source>
        <dbReference type="ARBA" id="ARBA00022729"/>
    </source>
</evidence>
<dbReference type="OrthoDB" id="5612114at2"/>
<evidence type="ECO:0000256" key="5">
    <source>
        <dbReference type="ARBA" id="ARBA00023288"/>
    </source>
</evidence>
<dbReference type="InterPro" id="IPR007485">
    <property type="entry name" value="LPS_assembly_LptE"/>
</dbReference>
<gene>
    <name evidence="6" type="primary">lptE</name>
    <name evidence="8" type="ORF">CWI75_00160</name>
</gene>
<dbReference type="RefSeq" id="WP_101519454.1">
    <property type="nucleotide sequence ID" value="NZ_PKLZ01000001.1"/>
</dbReference>
<dbReference type="PANTHER" id="PTHR38098">
    <property type="entry name" value="LPS-ASSEMBLY LIPOPROTEIN LPTE"/>
    <property type="match status" value="1"/>
</dbReference>
<feature type="chain" id="PRO_5014704594" description="LPS-assembly lipoprotein LptE" evidence="7">
    <location>
        <begin position="21"/>
        <end position="170"/>
    </location>
</feature>
<dbReference type="GO" id="GO:0001530">
    <property type="term" value="F:lipopolysaccharide binding"/>
    <property type="evidence" value="ECO:0007669"/>
    <property type="project" value="TreeGrafter"/>
</dbReference>
<keyword evidence="9" id="KW-1185">Reference proteome</keyword>
<keyword evidence="2 6" id="KW-0472">Membrane</keyword>
<comment type="subcellular location">
    <subcellularLocation>
        <location evidence="6">Cell outer membrane</location>
        <topology evidence="6">Lipid-anchor</topology>
    </subcellularLocation>
</comment>
<comment type="caution">
    <text evidence="8">The sequence shown here is derived from an EMBL/GenBank/DDBJ whole genome shotgun (WGS) entry which is preliminary data.</text>
</comment>
<sequence>MLRSVTTLLLALALPAMLSACGFHLRGAASATGLPEGWRQLYLATGNPNSEFSRDLQSRFSANGIEWVERSEAAYILVLGPERFSQRNLSINSQARAAEFELTMQAQFAVRDKEGNYVIEPADAVVVKQMENDPRNVVGKAEEIRLIQNEMREELSRQILRRIGFHAAAQ</sequence>
<keyword evidence="3 6" id="KW-0564">Palmitate</keyword>
<evidence type="ECO:0000256" key="7">
    <source>
        <dbReference type="SAM" id="SignalP"/>
    </source>
</evidence>
<dbReference type="Pfam" id="PF04390">
    <property type="entry name" value="LptE"/>
    <property type="match status" value="1"/>
</dbReference>
<dbReference type="GO" id="GO:0043165">
    <property type="term" value="P:Gram-negative-bacterium-type cell outer membrane assembly"/>
    <property type="evidence" value="ECO:0007669"/>
    <property type="project" value="UniProtKB-UniRule"/>
</dbReference>
<dbReference type="Proteomes" id="UP000234845">
    <property type="component" value="Unassembled WGS sequence"/>
</dbReference>
<dbReference type="GO" id="GO:0009279">
    <property type="term" value="C:cell outer membrane"/>
    <property type="evidence" value="ECO:0007669"/>
    <property type="project" value="UniProtKB-SubCell"/>
</dbReference>
<proteinExistence type="inferred from homology"/>
<dbReference type="GO" id="GO:1990351">
    <property type="term" value="C:transporter complex"/>
    <property type="evidence" value="ECO:0007669"/>
    <property type="project" value="TreeGrafter"/>
</dbReference>
<evidence type="ECO:0000313" key="9">
    <source>
        <dbReference type="Proteomes" id="UP000234845"/>
    </source>
</evidence>
<comment type="function">
    <text evidence="6">Together with LptD, is involved in the assembly of lipopolysaccharide (LPS) at the surface of the outer membrane. Required for the proper assembly of LptD. Binds LPS and may serve as the LPS recognition site at the outer membrane.</text>
</comment>
<feature type="signal peptide" evidence="7">
    <location>
        <begin position="1"/>
        <end position="20"/>
    </location>
</feature>
<dbReference type="PANTHER" id="PTHR38098:SF1">
    <property type="entry name" value="LPS-ASSEMBLY LIPOPROTEIN LPTE"/>
    <property type="match status" value="1"/>
</dbReference>
<evidence type="ECO:0000256" key="3">
    <source>
        <dbReference type="ARBA" id="ARBA00023139"/>
    </source>
</evidence>
<evidence type="ECO:0000256" key="4">
    <source>
        <dbReference type="ARBA" id="ARBA00023237"/>
    </source>
</evidence>
<comment type="similarity">
    <text evidence="6">Belongs to the LptE lipoprotein family.</text>
</comment>
<evidence type="ECO:0000256" key="2">
    <source>
        <dbReference type="ARBA" id="ARBA00023136"/>
    </source>
</evidence>
<evidence type="ECO:0000256" key="6">
    <source>
        <dbReference type="HAMAP-Rule" id="MF_01186"/>
    </source>
</evidence>
<keyword evidence="4 6" id="KW-0998">Cell outer membrane</keyword>
<organism evidence="8 9">
    <name type="scientific">Kineobactrum sediminis</name>
    <dbReference type="NCBI Taxonomy" id="1905677"/>
    <lineage>
        <taxon>Bacteria</taxon>
        <taxon>Pseudomonadati</taxon>
        <taxon>Pseudomonadota</taxon>
        <taxon>Gammaproteobacteria</taxon>
        <taxon>Cellvibrionales</taxon>
        <taxon>Halieaceae</taxon>
        <taxon>Kineobactrum</taxon>
    </lineage>
</organism>
<dbReference type="GO" id="GO:0015920">
    <property type="term" value="P:lipopolysaccharide transport"/>
    <property type="evidence" value="ECO:0007669"/>
    <property type="project" value="TreeGrafter"/>
</dbReference>